<organism evidence="2">
    <name type="scientific">viral metagenome</name>
    <dbReference type="NCBI Taxonomy" id="1070528"/>
    <lineage>
        <taxon>unclassified sequences</taxon>
        <taxon>metagenomes</taxon>
        <taxon>organismal metagenomes</taxon>
    </lineage>
</organism>
<evidence type="ECO:0000313" key="2">
    <source>
        <dbReference type="EMBL" id="QHT26408.1"/>
    </source>
</evidence>
<sequence>MNIYMQTNNQVYGEIRLCRFNEGAIKKDLYNSYLNEYMQYIDEDSRCSDLDYIHNIYGNDGTPIIETMNNLSHNGLPEINDVLIVVIVLITIVMFANMLN</sequence>
<evidence type="ECO:0000256" key="1">
    <source>
        <dbReference type="SAM" id="Phobius"/>
    </source>
</evidence>
<reference evidence="2" key="1">
    <citation type="journal article" date="2020" name="Nature">
        <title>Giant virus diversity and host interactions through global metagenomics.</title>
        <authorList>
            <person name="Schulz F."/>
            <person name="Roux S."/>
            <person name="Paez-Espino D."/>
            <person name="Jungbluth S."/>
            <person name="Walsh D.A."/>
            <person name="Denef V.J."/>
            <person name="McMahon K.D."/>
            <person name="Konstantinidis K.T."/>
            <person name="Eloe-Fadrosh E.A."/>
            <person name="Kyrpides N.C."/>
            <person name="Woyke T."/>
        </authorList>
    </citation>
    <scope>NUCLEOTIDE SEQUENCE</scope>
    <source>
        <strain evidence="2">GVMAG-M-3300023179-27</strain>
    </source>
</reference>
<feature type="transmembrane region" description="Helical" evidence="1">
    <location>
        <begin position="82"/>
        <end position="99"/>
    </location>
</feature>
<keyword evidence="1" id="KW-0812">Transmembrane</keyword>
<dbReference type="AlphaFoldDB" id="A0A6C0EBZ7"/>
<proteinExistence type="predicted"/>
<keyword evidence="1" id="KW-0472">Membrane</keyword>
<name>A0A6C0EBZ7_9ZZZZ</name>
<keyword evidence="1" id="KW-1133">Transmembrane helix</keyword>
<accession>A0A6C0EBZ7</accession>
<protein>
    <submittedName>
        <fullName evidence="2">Uncharacterized protein</fullName>
    </submittedName>
</protein>
<dbReference type="EMBL" id="MN739788">
    <property type="protein sequence ID" value="QHT26408.1"/>
    <property type="molecule type" value="Genomic_DNA"/>
</dbReference>